<dbReference type="Pfam" id="PF03840">
    <property type="entry name" value="SecG"/>
    <property type="match status" value="1"/>
</dbReference>
<dbReference type="EMBL" id="QTJU01000003">
    <property type="protein sequence ID" value="RFM28062.1"/>
    <property type="molecule type" value="Genomic_DNA"/>
</dbReference>
<organism evidence="12 13">
    <name type="scientific">Deminuibacter soli</name>
    <dbReference type="NCBI Taxonomy" id="2291815"/>
    <lineage>
        <taxon>Bacteria</taxon>
        <taxon>Pseudomonadati</taxon>
        <taxon>Bacteroidota</taxon>
        <taxon>Chitinophagia</taxon>
        <taxon>Chitinophagales</taxon>
        <taxon>Chitinophagaceae</taxon>
        <taxon>Deminuibacter</taxon>
    </lineage>
</organism>
<dbReference type="RefSeq" id="WP_116847309.1">
    <property type="nucleotide sequence ID" value="NZ_QTJU01000003.1"/>
</dbReference>
<evidence type="ECO:0000256" key="5">
    <source>
        <dbReference type="ARBA" id="ARBA00022692"/>
    </source>
</evidence>
<sequence>MTILFFILIALASVILGFIVLVQNPKGGGLSGAIGGISNQFMGVKQTTDVLEKGTWIFSAVIGVLCLFSAFFFKGGEASGPDTSILQKVNTTAPAPSQPATQQAAPAAAADSNKK</sequence>
<evidence type="ECO:0000256" key="11">
    <source>
        <dbReference type="SAM" id="MobiDB-lite"/>
    </source>
</evidence>
<dbReference type="PANTHER" id="PTHR34182:SF1">
    <property type="entry name" value="PROTEIN-EXPORT MEMBRANE PROTEIN SECG"/>
    <property type="match status" value="1"/>
</dbReference>
<evidence type="ECO:0000256" key="4">
    <source>
        <dbReference type="ARBA" id="ARBA00022475"/>
    </source>
</evidence>
<dbReference type="GO" id="GO:0009306">
    <property type="term" value="P:protein secretion"/>
    <property type="evidence" value="ECO:0007669"/>
    <property type="project" value="UniProtKB-UniRule"/>
</dbReference>
<protein>
    <recommendedName>
        <fullName evidence="10">Protein-export membrane protein SecG</fullName>
    </recommendedName>
</protein>
<dbReference type="OrthoDB" id="1122493at2"/>
<dbReference type="NCBIfam" id="TIGR00810">
    <property type="entry name" value="secG"/>
    <property type="match status" value="1"/>
</dbReference>
<comment type="similarity">
    <text evidence="2 10">Belongs to the SecG family.</text>
</comment>
<comment type="caution">
    <text evidence="10">Lacks conserved residue(s) required for the propagation of feature annotation.</text>
</comment>
<keyword evidence="6 10" id="KW-0653">Protein transport</keyword>
<dbReference type="GO" id="GO:0065002">
    <property type="term" value="P:intracellular protein transmembrane transport"/>
    <property type="evidence" value="ECO:0007669"/>
    <property type="project" value="TreeGrafter"/>
</dbReference>
<evidence type="ECO:0000256" key="1">
    <source>
        <dbReference type="ARBA" id="ARBA00004651"/>
    </source>
</evidence>
<comment type="function">
    <text evidence="10">Involved in protein export. Participates in an early event of protein translocation.</text>
</comment>
<feature type="region of interest" description="Disordered" evidence="11">
    <location>
        <begin position="85"/>
        <end position="115"/>
    </location>
</feature>
<dbReference type="Proteomes" id="UP000261284">
    <property type="component" value="Unassembled WGS sequence"/>
</dbReference>
<dbReference type="AlphaFoldDB" id="A0A3E1NJG3"/>
<keyword evidence="13" id="KW-1185">Reference proteome</keyword>
<evidence type="ECO:0000256" key="9">
    <source>
        <dbReference type="ARBA" id="ARBA00023136"/>
    </source>
</evidence>
<evidence type="ECO:0000256" key="7">
    <source>
        <dbReference type="ARBA" id="ARBA00022989"/>
    </source>
</evidence>
<keyword evidence="4 10" id="KW-1003">Cell membrane</keyword>
<reference evidence="12 13" key="1">
    <citation type="submission" date="2018-08" db="EMBL/GenBank/DDBJ databases">
        <title>Chitinophagaceae sp. K23C18032701, a novel bacterium isolated from forest soil.</title>
        <authorList>
            <person name="Wang C."/>
        </authorList>
    </citation>
    <scope>NUCLEOTIDE SEQUENCE [LARGE SCALE GENOMIC DNA]</scope>
    <source>
        <strain evidence="12 13">K23C18032701</strain>
    </source>
</reference>
<dbReference type="PANTHER" id="PTHR34182">
    <property type="entry name" value="PROTEIN-EXPORT MEMBRANE PROTEIN SECG"/>
    <property type="match status" value="1"/>
</dbReference>
<evidence type="ECO:0000313" key="12">
    <source>
        <dbReference type="EMBL" id="RFM28062.1"/>
    </source>
</evidence>
<gene>
    <name evidence="12" type="ORF">DXN05_11030</name>
</gene>
<keyword evidence="8 10" id="KW-0811">Translocation</keyword>
<keyword evidence="7 10" id="KW-1133">Transmembrane helix</keyword>
<feature type="compositionally biased region" description="Low complexity" evidence="11">
    <location>
        <begin position="91"/>
        <end position="115"/>
    </location>
</feature>
<dbReference type="GO" id="GO:0005886">
    <property type="term" value="C:plasma membrane"/>
    <property type="evidence" value="ECO:0007669"/>
    <property type="project" value="UniProtKB-SubCell"/>
</dbReference>
<accession>A0A3E1NJG3</accession>
<feature type="transmembrane region" description="Helical" evidence="10">
    <location>
        <begin position="55"/>
        <end position="73"/>
    </location>
</feature>
<keyword evidence="3 10" id="KW-0813">Transport</keyword>
<keyword evidence="5 10" id="KW-0812">Transmembrane</keyword>
<keyword evidence="9 10" id="KW-0472">Membrane</keyword>
<comment type="caution">
    <text evidence="12">The sequence shown here is derived from an EMBL/GenBank/DDBJ whole genome shotgun (WGS) entry which is preliminary data.</text>
</comment>
<dbReference type="InterPro" id="IPR004692">
    <property type="entry name" value="SecG"/>
</dbReference>
<evidence type="ECO:0000256" key="10">
    <source>
        <dbReference type="RuleBase" id="RU365087"/>
    </source>
</evidence>
<proteinExistence type="inferred from homology"/>
<evidence type="ECO:0000256" key="3">
    <source>
        <dbReference type="ARBA" id="ARBA00022448"/>
    </source>
</evidence>
<dbReference type="GO" id="GO:0043952">
    <property type="term" value="P:protein transport by the Sec complex"/>
    <property type="evidence" value="ECO:0007669"/>
    <property type="project" value="TreeGrafter"/>
</dbReference>
<evidence type="ECO:0000256" key="8">
    <source>
        <dbReference type="ARBA" id="ARBA00023010"/>
    </source>
</evidence>
<evidence type="ECO:0000256" key="2">
    <source>
        <dbReference type="ARBA" id="ARBA00008445"/>
    </source>
</evidence>
<evidence type="ECO:0000313" key="13">
    <source>
        <dbReference type="Proteomes" id="UP000261284"/>
    </source>
</evidence>
<comment type="subcellular location">
    <subcellularLocation>
        <location evidence="1 10">Cell membrane</location>
        <topology evidence="1 10">Multi-pass membrane protein</topology>
    </subcellularLocation>
</comment>
<evidence type="ECO:0000256" key="6">
    <source>
        <dbReference type="ARBA" id="ARBA00022927"/>
    </source>
</evidence>
<name>A0A3E1NJG3_9BACT</name>
<dbReference type="GO" id="GO:0015450">
    <property type="term" value="F:protein-transporting ATPase activity"/>
    <property type="evidence" value="ECO:0007669"/>
    <property type="project" value="UniProtKB-UniRule"/>
</dbReference>